<organism evidence="6 7">
    <name type="scientific">Pseudomassariella vexata</name>
    <dbReference type="NCBI Taxonomy" id="1141098"/>
    <lineage>
        <taxon>Eukaryota</taxon>
        <taxon>Fungi</taxon>
        <taxon>Dikarya</taxon>
        <taxon>Ascomycota</taxon>
        <taxon>Pezizomycotina</taxon>
        <taxon>Sordariomycetes</taxon>
        <taxon>Xylariomycetidae</taxon>
        <taxon>Amphisphaeriales</taxon>
        <taxon>Pseudomassariaceae</taxon>
        <taxon>Pseudomassariella</taxon>
    </lineage>
</organism>
<feature type="compositionally biased region" description="Basic and acidic residues" evidence="4">
    <location>
        <begin position="301"/>
        <end position="312"/>
    </location>
</feature>
<evidence type="ECO:0000256" key="1">
    <source>
        <dbReference type="ARBA" id="ARBA00005234"/>
    </source>
</evidence>
<feature type="region of interest" description="Disordered" evidence="4">
    <location>
        <begin position="259"/>
        <end position="312"/>
    </location>
</feature>
<gene>
    <name evidence="6" type="ORF">BCR38DRAFT_522416</name>
</gene>
<dbReference type="InParanoid" id="A0A1Y2E7E9"/>
<evidence type="ECO:0000256" key="3">
    <source>
        <dbReference type="ARBA" id="ARBA00022801"/>
    </source>
</evidence>
<dbReference type="PROSITE" id="PS50600">
    <property type="entry name" value="ULP_PROTEASE"/>
    <property type="match status" value="1"/>
</dbReference>
<evidence type="ECO:0000313" key="7">
    <source>
        <dbReference type="Proteomes" id="UP000193689"/>
    </source>
</evidence>
<evidence type="ECO:0000259" key="5">
    <source>
        <dbReference type="PROSITE" id="PS50600"/>
    </source>
</evidence>
<feature type="domain" description="Ubiquitin-like protease family profile" evidence="5">
    <location>
        <begin position="1"/>
        <end position="159"/>
    </location>
</feature>
<reference evidence="6 7" key="1">
    <citation type="submission" date="2016-07" db="EMBL/GenBank/DDBJ databases">
        <title>Pervasive Adenine N6-methylation of Active Genes in Fungi.</title>
        <authorList>
            <consortium name="DOE Joint Genome Institute"/>
            <person name="Mondo S.J."/>
            <person name="Dannebaum R.O."/>
            <person name="Kuo R.C."/>
            <person name="Labutti K."/>
            <person name="Haridas S."/>
            <person name="Kuo A."/>
            <person name="Salamov A."/>
            <person name="Ahrendt S.R."/>
            <person name="Lipzen A."/>
            <person name="Sullivan W."/>
            <person name="Andreopoulos W.B."/>
            <person name="Clum A."/>
            <person name="Lindquist E."/>
            <person name="Daum C."/>
            <person name="Ramamoorthy G.K."/>
            <person name="Gryganskyi A."/>
            <person name="Culley D."/>
            <person name="Magnuson J.K."/>
            <person name="James T.Y."/>
            <person name="O'Malley M.A."/>
            <person name="Stajich J.E."/>
            <person name="Spatafora J.W."/>
            <person name="Visel A."/>
            <person name="Grigoriev I.V."/>
        </authorList>
    </citation>
    <scope>NUCLEOTIDE SEQUENCE [LARGE SCALE GENOMIC DNA]</scope>
    <source>
        <strain evidence="6 7">CBS 129021</strain>
    </source>
</reference>
<dbReference type="Pfam" id="PF02902">
    <property type="entry name" value="Peptidase_C48"/>
    <property type="match status" value="1"/>
</dbReference>
<dbReference type="InterPro" id="IPR038765">
    <property type="entry name" value="Papain-like_cys_pep_sf"/>
</dbReference>
<dbReference type="GO" id="GO:0006508">
    <property type="term" value="P:proteolysis"/>
    <property type="evidence" value="ECO:0007669"/>
    <property type="project" value="UniProtKB-KW"/>
</dbReference>
<evidence type="ECO:0000256" key="4">
    <source>
        <dbReference type="SAM" id="MobiDB-lite"/>
    </source>
</evidence>
<dbReference type="Gene3D" id="3.40.395.10">
    <property type="entry name" value="Adenoviral Proteinase, Chain A"/>
    <property type="match status" value="1"/>
</dbReference>
<proteinExistence type="inferred from homology"/>
<dbReference type="EMBL" id="MCFJ01000004">
    <property type="protein sequence ID" value="ORY67488.1"/>
    <property type="molecule type" value="Genomic_DNA"/>
</dbReference>
<evidence type="ECO:0000256" key="2">
    <source>
        <dbReference type="ARBA" id="ARBA00022670"/>
    </source>
</evidence>
<comment type="caution">
    <text evidence="6">The sequence shown here is derived from an EMBL/GenBank/DDBJ whole genome shotgun (WGS) entry which is preliminary data.</text>
</comment>
<dbReference type="InterPro" id="IPR003653">
    <property type="entry name" value="Peptidase_C48_C"/>
</dbReference>
<keyword evidence="7" id="KW-1185">Reference proteome</keyword>
<sequence length="335" mass="39582">MWNLDKLIDNLEWNVDSTLLASMAWILKDLEEHTYIVPIGLQVTETDHMFPSLTNRHIQATCRRRRFLISAINKDENHWILVIDDQKYGTSYWFDSLGGTQQQDNTARTILRKLYEPWLARCGLAVPDQGQFQREIVTSIRQSDTHHCGYWVLENLRLFFCLDWSRARPPVVVGWSSHFEHFNLERARDAERYFMRQLQLIARRVLRRSDHHPTLRMEHLSDYPHEDSPDQDITDHSLSYKRSLSSKMEDMSLTVVFDHSGSPERNLSPSHTADFQGRGPKAREMAKDKDKSKSGESCTELEERYRRNELSRAEVLEAEREWGRKFRKTFMEPPM</sequence>
<dbReference type="GeneID" id="63781438"/>
<keyword evidence="3" id="KW-0378">Hydrolase</keyword>
<keyword evidence="2" id="KW-0645">Protease</keyword>
<dbReference type="SUPFAM" id="SSF54001">
    <property type="entry name" value="Cysteine proteinases"/>
    <property type="match status" value="1"/>
</dbReference>
<feature type="compositionally biased region" description="Polar residues" evidence="4">
    <location>
        <begin position="263"/>
        <end position="273"/>
    </location>
</feature>
<evidence type="ECO:0000313" key="6">
    <source>
        <dbReference type="EMBL" id="ORY67488.1"/>
    </source>
</evidence>
<dbReference type="GO" id="GO:0019783">
    <property type="term" value="F:ubiquitin-like protein peptidase activity"/>
    <property type="evidence" value="ECO:0007669"/>
    <property type="project" value="UniProtKB-ARBA"/>
</dbReference>
<dbReference type="GO" id="GO:0008234">
    <property type="term" value="F:cysteine-type peptidase activity"/>
    <property type="evidence" value="ECO:0007669"/>
    <property type="project" value="InterPro"/>
</dbReference>
<dbReference type="AlphaFoldDB" id="A0A1Y2E7E9"/>
<dbReference type="Proteomes" id="UP000193689">
    <property type="component" value="Unassembled WGS sequence"/>
</dbReference>
<protein>
    <recommendedName>
        <fullName evidence="5">Ubiquitin-like protease family profile domain-containing protein</fullName>
    </recommendedName>
</protein>
<dbReference type="RefSeq" id="XP_040718112.1">
    <property type="nucleotide sequence ID" value="XM_040865226.1"/>
</dbReference>
<comment type="similarity">
    <text evidence="1">Belongs to the peptidase C48 family.</text>
</comment>
<feature type="compositionally biased region" description="Basic and acidic residues" evidence="4">
    <location>
        <begin position="281"/>
        <end position="294"/>
    </location>
</feature>
<name>A0A1Y2E7E9_9PEZI</name>
<accession>A0A1Y2E7E9</accession>